<dbReference type="InterPro" id="IPR042567">
    <property type="entry name" value="SPIN/Ssty_sf"/>
</dbReference>
<feature type="compositionally biased region" description="Basic residues" evidence="1">
    <location>
        <begin position="1098"/>
        <end position="1110"/>
    </location>
</feature>
<sequence length="1389" mass="156967">MTSSQSVQNLKGPSLERKMPLYDGTRLTNPPNMPDIRDMQTLQYSGAYLNYDPQGKEAAGFTAPWSNSKTSLHIDRNPVSHLSGMEGQNHIMYKQDSKSSEEGQSPSLHHPAVKQGFTLYTQSPVMGSPVAATAVSGRKQKNGGENVSPSSEHPVYFAIPKPVYGLNPCCNELGCLMRHRYSVEHGPLRIPNTAYEHDLTQTDAHRTERGKTQDALLQQRGLQLEPGAEALRMAVETYNQSKVRTFPAMTDPNCSSYPCTLPRTLFGSLTEQSQRFQTSPRVFPSFYPSHPAYEHMTSEVYQEHSPMSKYGQLTQHPMFYYPQANLEVENRTPCKDIGSKQREDIPVVLKHTIPNHREHYMVPQSLHSAFPPPLSDAALHNHAYMRGFDHRHYAASRFHPNPSHLREILNYNRVNGYQPSQYLDLMPSASSPHKDKPNTSLPQTSVPFLHVDRNSPPRHISQPSISPSVNHLNRFFPPPLAGLHINRSVLPLTGLNMDRLLDHSSFEAQSRCPMQAKGPLVSPGPLLPHVKSGQIHAALPGDERVPRLVSPSAVAPGKKDNPILGSSSTSRKGCLKRSSSHSSSSVKIEEEDMEVCEIELLKKRQKLKVESEKQKIKTDSPPMPVIDNVFSLAPHQAYLQTPGLLFPSKVSQKITQPSELREVRNKPDIKAKKPCGDEQQPVVCLVSREMDRPRPKTTKPTNIKVEKVHPSDTDISEKTCVSPKDCSEVIIKKEPEDTGPPNMKPMLVIKKLDLDEYEHKPPQEERKVTPEAPEPQVETITTDASSLGDASVPQPTPCTPPQPPVNRLKFKNIPPQCLKLSSYSIIFNGTNDSCPGIPLEKASVVLKTEFVPKVDPQTPVRQHFYELHQSLCKLISKSVQASSEQDLNTWLSQLELSEPASPTTKVKKVSCLLGIKAREVWLNEELRLALQKLLERLREYITQERCPFPHVMRAGAVFLPMLVLKELLFPTVQGSFIDQVLQEHKVELRPTTLSEEKILIQLHKRACSSKLRRLMSLKHLPDIYADVLNLMYYTCVCNHLGLDVDSPTNGEKDEGFEEAISYRTRVPSDIMVSPVSPAESQPQKHPNDQETSMDRNRMKSRVKTCSRRRFLNNSLSDEEEEEEADDTEKTVKGGSPNVVAEKESNFIGLSSTSENSWTCPLTLDGLSSSLTDTETEISSSADTQSAGPGKSSIRTKKCSGVILKLRRTFDKDLDRKIPCYKTISDSETFPQVDDESRDVSSSRVKLRRRTSKITHRWQRTGNFCHALRPLGCSSKGKYRSFLKIKYCPYLSACHSAEHRRRWVLRSAVQTARRAMRFYYPDLVGKRIRHLYEEDDKSEVWYRGEVLRIHEAHKNPLKTIFEVKYDSEPEWIYYLELLIDYKKGWLKIED</sequence>
<feature type="region of interest" description="Disordered" evidence="1">
    <location>
        <begin position="785"/>
        <end position="804"/>
    </location>
</feature>
<feature type="region of interest" description="Disordered" evidence="1">
    <location>
        <begin position="539"/>
        <end position="586"/>
    </location>
</feature>
<feature type="region of interest" description="Disordered" evidence="1">
    <location>
        <begin position="1174"/>
        <end position="1193"/>
    </location>
</feature>
<feature type="region of interest" description="Disordered" evidence="1">
    <location>
        <begin position="1072"/>
        <end position="1138"/>
    </location>
</feature>
<feature type="compositionally biased region" description="Acidic residues" evidence="1">
    <location>
        <begin position="1116"/>
        <end position="1126"/>
    </location>
</feature>
<dbReference type="PANTHER" id="PTHR28422:SF1">
    <property type="entry name" value="SIMILAR TO HUMAN CHROMOSOME 15 OPEN READING FRAME 39"/>
    <property type="match status" value="1"/>
</dbReference>
<name>A0AAV1F7Q9_XYRNO</name>
<dbReference type="Pfam" id="PF17663">
    <property type="entry name" value="DUF5525"/>
    <property type="match status" value="1"/>
</dbReference>
<evidence type="ECO:0000256" key="1">
    <source>
        <dbReference type="SAM" id="MobiDB-lite"/>
    </source>
</evidence>
<feature type="region of interest" description="Disordered" evidence="1">
    <location>
        <begin position="427"/>
        <end position="465"/>
    </location>
</feature>
<feature type="compositionally biased region" description="Pro residues" evidence="1">
    <location>
        <begin position="794"/>
        <end position="804"/>
    </location>
</feature>
<dbReference type="EMBL" id="OY660868">
    <property type="protein sequence ID" value="CAJ1056627.1"/>
    <property type="molecule type" value="Genomic_DNA"/>
</dbReference>
<accession>A0AAV1F7Q9</accession>
<dbReference type="InterPro" id="IPR037656">
    <property type="entry name" value="DUF5525"/>
</dbReference>
<proteinExistence type="predicted"/>
<feature type="compositionally biased region" description="Basic and acidic residues" evidence="1">
    <location>
        <begin position="1085"/>
        <end position="1097"/>
    </location>
</feature>
<keyword evidence="3" id="KW-1185">Reference proteome</keyword>
<reference evidence="2" key="1">
    <citation type="submission" date="2023-08" db="EMBL/GenBank/DDBJ databases">
        <authorList>
            <person name="Alioto T."/>
            <person name="Alioto T."/>
            <person name="Gomez Garrido J."/>
        </authorList>
    </citation>
    <scope>NUCLEOTIDE SEQUENCE</scope>
</reference>
<protein>
    <submittedName>
        <fullName evidence="2">Uncharacterized protein C15orf39 homolog</fullName>
    </submittedName>
</protein>
<dbReference type="PANTHER" id="PTHR28422">
    <property type="entry name" value="SIMILAR TO HUMAN CHROMOSOME 15 OPEN READING FRAME 39"/>
    <property type="match status" value="1"/>
</dbReference>
<organism evidence="2 3">
    <name type="scientific">Xyrichtys novacula</name>
    <name type="common">Pearly razorfish</name>
    <name type="synonym">Hemipteronotus novacula</name>
    <dbReference type="NCBI Taxonomy" id="13765"/>
    <lineage>
        <taxon>Eukaryota</taxon>
        <taxon>Metazoa</taxon>
        <taxon>Chordata</taxon>
        <taxon>Craniata</taxon>
        <taxon>Vertebrata</taxon>
        <taxon>Euteleostomi</taxon>
        <taxon>Actinopterygii</taxon>
        <taxon>Neopterygii</taxon>
        <taxon>Teleostei</taxon>
        <taxon>Neoteleostei</taxon>
        <taxon>Acanthomorphata</taxon>
        <taxon>Eupercaria</taxon>
        <taxon>Labriformes</taxon>
        <taxon>Labridae</taxon>
        <taxon>Xyrichtys</taxon>
    </lineage>
</organism>
<gene>
    <name evidence="2" type="ORF">XNOV1_A026006</name>
</gene>
<evidence type="ECO:0000313" key="2">
    <source>
        <dbReference type="EMBL" id="CAJ1056627.1"/>
    </source>
</evidence>
<evidence type="ECO:0000313" key="3">
    <source>
        <dbReference type="Proteomes" id="UP001178508"/>
    </source>
</evidence>
<feature type="region of interest" description="Disordered" evidence="1">
    <location>
        <begin position="1"/>
        <end position="34"/>
    </location>
</feature>
<dbReference type="Proteomes" id="UP001178508">
    <property type="component" value="Chromosome 5"/>
</dbReference>
<dbReference type="Gene3D" id="2.80.10.70">
    <property type="entry name" value="Spindlin/Ssty"/>
    <property type="match status" value="1"/>
</dbReference>
<feature type="compositionally biased region" description="Polar residues" evidence="1">
    <location>
        <begin position="1"/>
        <end position="11"/>
    </location>
</feature>